<dbReference type="Proteomes" id="UP000266016">
    <property type="component" value="Unassembled WGS sequence"/>
</dbReference>
<evidence type="ECO:0000313" key="2">
    <source>
        <dbReference type="Proteomes" id="UP000266016"/>
    </source>
</evidence>
<gene>
    <name evidence="1" type="ORF">D1953_16770</name>
</gene>
<protein>
    <submittedName>
        <fullName evidence="1">Uncharacterized protein</fullName>
    </submittedName>
</protein>
<sequence>MENAELVISDFDGTLYEGYRSFRLLFGTIKKQLPEDVQLLFTKEYRKIVSREHVVPANFMYTQHGRLLGSQTVHVTKK</sequence>
<organism evidence="1 2">
    <name type="scientific">Peribacillus asahii</name>
    <dbReference type="NCBI Taxonomy" id="228899"/>
    <lineage>
        <taxon>Bacteria</taxon>
        <taxon>Bacillati</taxon>
        <taxon>Bacillota</taxon>
        <taxon>Bacilli</taxon>
        <taxon>Bacillales</taxon>
        <taxon>Bacillaceae</taxon>
        <taxon>Peribacillus</taxon>
    </lineage>
</organism>
<reference evidence="1 2" key="1">
    <citation type="submission" date="2018-08" db="EMBL/GenBank/DDBJ databases">
        <title>Bacillus jemisoniae sp. nov., Bacillus chryseoplanitiae sp. nov., Bacillus resnikiae sp. nov., and Bacillus frankliniae sp. nov., isolated from Viking spacecraft and associated surfaces.</title>
        <authorList>
            <person name="Seuylemezian A."/>
            <person name="Vaishampayan P."/>
        </authorList>
    </citation>
    <scope>NUCLEOTIDE SEQUENCE [LARGE SCALE GENOMIC DNA]</scope>
    <source>
        <strain evidence="1 2">MA001</strain>
    </source>
</reference>
<evidence type="ECO:0000313" key="1">
    <source>
        <dbReference type="EMBL" id="RID82989.1"/>
    </source>
</evidence>
<name>A0A398AZ91_9BACI</name>
<dbReference type="RefSeq" id="WP_119118314.1">
    <property type="nucleotide sequence ID" value="NZ_QWVS01000038.1"/>
</dbReference>
<keyword evidence="2" id="KW-1185">Reference proteome</keyword>
<comment type="caution">
    <text evidence="1">The sequence shown here is derived from an EMBL/GenBank/DDBJ whole genome shotgun (WGS) entry which is preliminary data.</text>
</comment>
<dbReference type="AlphaFoldDB" id="A0A398AZ91"/>
<dbReference type="EMBL" id="QWVS01000038">
    <property type="protein sequence ID" value="RID82989.1"/>
    <property type="molecule type" value="Genomic_DNA"/>
</dbReference>
<accession>A0A398AZ91</accession>
<proteinExistence type="predicted"/>